<feature type="transmembrane region" description="Helical" evidence="12">
    <location>
        <begin position="169"/>
        <end position="202"/>
    </location>
</feature>
<evidence type="ECO:0000313" key="14">
    <source>
        <dbReference type="Proteomes" id="UP001300502"/>
    </source>
</evidence>
<gene>
    <name evidence="13" type="ORF">GAYE_HPEPCTG121G0109</name>
</gene>
<evidence type="ECO:0000256" key="11">
    <source>
        <dbReference type="ARBA" id="ARBA00048899"/>
    </source>
</evidence>
<evidence type="ECO:0000256" key="8">
    <source>
        <dbReference type="ARBA" id="ARBA00022989"/>
    </source>
</evidence>
<accession>A0AAV9I7T2</accession>
<evidence type="ECO:0000256" key="6">
    <source>
        <dbReference type="ARBA" id="ARBA00022692"/>
    </source>
</evidence>
<dbReference type="PANTHER" id="PTHR22760">
    <property type="entry name" value="GLYCOSYLTRANSFERASE"/>
    <property type="match status" value="1"/>
</dbReference>
<dbReference type="Proteomes" id="UP001300502">
    <property type="component" value="Unassembled WGS sequence"/>
</dbReference>
<comment type="catalytic activity">
    <reaction evidence="11">
        <text>an alpha-D-Man-(1-&gt;2)-alpha-D-Man-(1-&gt;2)-alpha-D-Man-(1-&gt;3)-[alpha-D-Man-(1-&gt;2)-alpha-D-Man-(1-&gt;3)-alpha-D-Man-(1-&gt;6)]-beta-D-Man-(1-&gt;4)-beta-D-GlcNAc-(1-&gt;4)-alpha-D-GlcNAc-diphospho-di-trans,poly-cis-dolichol + a di-trans,poly-cis-dolichyl beta-D-mannosyl phosphate = an alpha-D-Man-(1-&gt;2)-alpha-D-Man-(1-&gt;2)-alpha-D-Man-(1-&gt;3)-[alpha-D-Man-(1-&gt;2)-alpha-D-Man-(1-&gt;3)-[alpha-D-Man-(1-&gt;6)]-alpha-D-Man-(1-&gt;6)]-beta-D-Man-(1-&gt;4)-beta-D-GlcNAc-(1-&gt;4)-alpha-D-GlcNAc-diphospho-di-trans,poly-cis-dolichol + a di-trans,poly-cis-dolichyl phosphate + H(+)</text>
        <dbReference type="Rhea" id="RHEA:29535"/>
        <dbReference type="Rhea" id="RHEA-COMP:19498"/>
        <dbReference type="Rhea" id="RHEA-COMP:19501"/>
        <dbReference type="Rhea" id="RHEA-COMP:19518"/>
        <dbReference type="Rhea" id="RHEA-COMP:19519"/>
        <dbReference type="ChEBI" id="CHEBI:15378"/>
        <dbReference type="ChEBI" id="CHEBI:57683"/>
        <dbReference type="ChEBI" id="CHEBI:58211"/>
        <dbReference type="ChEBI" id="CHEBI:132517"/>
        <dbReference type="ChEBI" id="CHEBI:132519"/>
        <dbReference type="EC" id="2.4.1.260"/>
    </reaction>
    <physiologicalReaction direction="left-to-right" evidence="11">
        <dbReference type="Rhea" id="RHEA:29536"/>
    </physiologicalReaction>
</comment>
<keyword evidence="7 12" id="KW-0256">Endoplasmic reticulum</keyword>
<feature type="transmembrane region" description="Helical" evidence="12">
    <location>
        <begin position="12"/>
        <end position="30"/>
    </location>
</feature>
<keyword evidence="14" id="KW-1185">Reference proteome</keyword>
<dbReference type="GO" id="GO:0006487">
    <property type="term" value="P:protein N-linked glycosylation"/>
    <property type="evidence" value="ECO:0007669"/>
    <property type="project" value="TreeGrafter"/>
</dbReference>
<dbReference type="InterPro" id="IPR005599">
    <property type="entry name" value="GPI_mannosylTrfase"/>
</dbReference>
<dbReference type="Pfam" id="PF03901">
    <property type="entry name" value="Glyco_transf_22"/>
    <property type="match status" value="1"/>
</dbReference>
<feature type="transmembrane region" description="Helical" evidence="12">
    <location>
        <begin position="304"/>
        <end position="321"/>
    </location>
</feature>
<dbReference type="PANTHER" id="PTHR22760:SF1">
    <property type="entry name" value="DOL-P-MAN:MAN(7)GLCNAC(2)-PP-DOL ALPHA-1,6-MANNOSYLTRANSFERASE"/>
    <property type="match status" value="1"/>
</dbReference>
<evidence type="ECO:0000256" key="3">
    <source>
        <dbReference type="ARBA" id="ARBA00007063"/>
    </source>
</evidence>
<evidence type="ECO:0000313" key="13">
    <source>
        <dbReference type="EMBL" id="KAK4522230.1"/>
    </source>
</evidence>
<dbReference type="GO" id="GO:0005789">
    <property type="term" value="C:endoplasmic reticulum membrane"/>
    <property type="evidence" value="ECO:0007669"/>
    <property type="project" value="UniProtKB-SubCell"/>
</dbReference>
<comment type="caution">
    <text evidence="13">The sequence shown here is derived from an EMBL/GenBank/DDBJ whole genome shotgun (WGS) entry which is preliminary data.</text>
</comment>
<evidence type="ECO:0000256" key="4">
    <source>
        <dbReference type="ARBA" id="ARBA00022676"/>
    </source>
</evidence>
<comment type="subcellular location">
    <subcellularLocation>
        <location evidence="1 12">Endoplasmic reticulum membrane</location>
        <topology evidence="1 12">Multi-pass membrane protein</topology>
    </subcellularLocation>
</comment>
<keyword evidence="9 12" id="KW-0472">Membrane</keyword>
<evidence type="ECO:0000256" key="2">
    <source>
        <dbReference type="ARBA" id="ARBA00004922"/>
    </source>
</evidence>
<evidence type="ECO:0000256" key="5">
    <source>
        <dbReference type="ARBA" id="ARBA00022679"/>
    </source>
</evidence>
<organism evidence="13 14">
    <name type="scientific">Galdieria yellowstonensis</name>
    <dbReference type="NCBI Taxonomy" id="3028027"/>
    <lineage>
        <taxon>Eukaryota</taxon>
        <taxon>Rhodophyta</taxon>
        <taxon>Bangiophyceae</taxon>
        <taxon>Galdieriales</taxon>
        <taxon>Galdieriaceae</taxon>
        <taxon>Galdieria</taxon>
    </lineage>
</organism>
<comment type="similarity">
    <text evidence="3 12">Belongs to the glycosyltransferase 22 family.</text>
</comment>
<evidence type="ECO:0000256" key="10">
    <source>
        <dbReference type="ARBA" id="ARBA00044721"/>
    </source>
</evidence>
<proteinExistence type="inferred from homology"/>
<keyword evidence="5" id="KW-0808">Transferase</keyword>
<evidence type="ECO:0000256" key="1">
    <source>
        <dbReference type="ARBA" id="ARBA00004477"/>
    </source>
</evidence>
<comment type="function">
    <text evidence="10">Mannosyltransferase that operates in the biosynthetic pathway of dolichol-linked oligosaccharides, the glycan precursors employed in protein asparagine (N)-glycosylation. The assembly of dolichol-linked oligosaccharides begins on the cytosolic side of the endoplasmic reticulum membrane and finishes in its lumen. The sequential addition of sugars to dolichol pyrophosphate produces dolichol-linked oligosaccharides containing fourteen sugars, including two GlcNAcs, nine mannoses and three glucoses. Once assembled, the oligosaccharide is transferred from the lipid to nascent proteins by oligosaccharyltransferases. In the lumen of the endoplasmic reticulum, adds the eighth mannose residue in an alpha-1,6 linkage onto Man(7)GlcNAc(2)-PP-dolichol to produce Man(8)GlcNAc(2)-PP-dolichol.</text>
</comment>
<comment type="pathway">
    <text evidence="2">Protein modification; protein glycosylation.</text>
</comment>
<dbReference type="GO" id="GO:0052917">
    <property type="term" value="F:dol-P-Man:Man(7)GlcNAc(2)-PP-Dol alpha-1,6-mannosyltransferase activity"/>
    <property type="evidence" value="ECO:0007669"/>
    <property type="project" value="UniProtKB-EC"/>
</dbReference>
<reference evidence="13 14" key="1">
    <citation type="submission" date="2022-07" db="EMBL/GenBank/DDBJ databases">
        <title>Genome-wide signatures of adaptation to extreme environments.</title>
        <authorList>
            <person name="Cho C.H."/>
            <person name="Yoon H.S."/>
        </authorList>
    </citation>
    <scope>NUCLEOTIDE SEQUENCE [LARGE SCALE GENOMIC DNA]</scope>
    <source>
        <strain evidence="13 14">108.79 E11</strain>
    </source>
</reference>
<feature type="transmembrane region" description="Helical" evidence="12">
    <location>
        <begin position="327"/>
        <end position="346"/>
    </location>
</feature>
<feature type="transmembrane region" description="Helical" evidence="12">
    <location>
        <begin position="123"/>
        <end position="139"/>
    </location>
</feature>
<evidence type="ECO:0000256" key="9">
    <source>
        <dbReference type="ARBA" id="ARBA00023136"/>
    </source>
</evidence>
<dbReference type="EC" id="2.4.1.-" evidence="12"/>
<feature type="transmembrane region" description="Helical" evidence="12">
    <location>
        <begin position="358"/>
        <end position="381"/>
    </location>
</feature>
<feature type="transmembrane region" description="Helical" evidence="12">
    <location>
        <begin position="222"/>
        <end position="244"/>
    </location>
</feature>
<feature type="transmembrane region" description="Helical" evidence="12">
    <location>
        <begin position="87"/>
        <end position="111"/>
    </location>
</feature>
<name>A0AAV9I7T2_9RHOD</name>
<keyword evidence="8 12" id="KW-1133">Transmembrane helix</keyword>
<dbReference type="AlphaFoldDB" id="A0AAV9I7T2"/>
<sequence length="493" mass="57146">MRFFQVEATSLLSKSLLFILGLAYLYFVPFTKVEESFNMQATYDLIFHPLQLSQYDHFSFPGVVPRTFIGALLLSIPLIPLQRIFQWTPLTCLFAVRCTLWLYVFSSILLLERTVSCRFGKAIGNWFLVITCTEFHLLFYGSRLLPNIFALVWTNISFSLILEQRHIPLSFFILAFTCVVFRSEIILLGAVVFLVLVVIQILSCPPHHKKNQEALLLFVWNILRYGIFGAIFGTILSIVVDSIFWSRLCFPEWEAFHFNAIRGLSKHWGTSPPSWYMTHALPKLLMGGGLGGLSIGWLADRRTWPLYIISFGYVLLYSCLSHKEVRFIFYVVPLWNICAAVGFEYLRKRRNKHRLVGALMFGGLCFLLIGNFIFSLFWVWISSHNYPGADALQTLHQIVAGEENGMSKKVYIHIDPAAAMTGISRYLQRLEKNFSYSRQENIENLSSFDYLITEKPWVENFTMIRSIIAFSKMDWKHLQPIWEPKIFIHTRQS</sequence>
<evidence type="ECO:0000256" key="12">
    <source>
        <dbReference type="RuleBase" id="RU363075"/>
    </source>
</evidence>
<protein>
    <recommendedName>
        <fullName evidence="12">Mannosyltransferase</fullName>
        <ecNumber evidence="12">2.4.1.-</ecNumber>
    </recommendedName>
</protein>
<keyword evidence="4 12" id="KW-0328">Glycosyltransferase</keyword>
<dbReference type="EMBL" id="JANCYU010000002">
    <property type="protein sequence ID" value="KAK4522230.1"/>
    <property type="molecule type" value="Genomic_DNA"/>
</dbReference>
<keyword evidence="6 12" id="KW-0812">Transmembrane</keyword>
<evidence type="ECO:0000256" key="7">
    <source>
        <dbReference type="ARBA" id="ARBA00022824"/>
    </source>
</evidence>